<dbReference type="Proteomes" id="UP000627781">
    <property type="component" value="Unassembled WGS sequence"/>
</dbReference>
<evidence type="ECO:0000256" key="2">
    <source>
        <dbReference type="ARBA" id="ARBA00022448"/>
    </source>
</evidence>
<dbReference type="InterPro" id="IPR006059">
    <property type="entry name" value="SBP"/>
</dbReference>
<accession>A0ABR8PWP8</accession>
<dbReference type="Pfam" id="PF01547">
    <property type="entry name" value="SBP_bac_1"/>
    <property type="match status" value="1"/>
</dbReference>
<keyword evidence="5" id="KW-1185">Reference proteome</keyword>
<dbReference type="PANTHER" id="PTHR30061:SF50">
    <property type="entry name" value="MALTOSE_MALTODEXTRIN-BINDING PERIPLASMIC PROTEIN"/>
    <property type="match status" value="1"/>
</dbReference>
<reference evidence="4 5" key="1">
    <citation type="submission" date="2020-08" db="EMBL/GenBank/DDBJ databases">
        <title>A Genomic Blueprint of the Chicken Gut Microbiome.</title>
        <authorList>
            <person name="Gilroy R."/>
            <person name="Ravi A."/>
            <person name="Getino M."/>
            <person name="Pursley I."/>
            <person name="Horton D.L."/>
            <person name="Alikhan N.-F."/>
            <person name="Baker D."/>
            <person name="Gharbi K."/>
            <person name="Hall N."/>
            <person name="Watson M."/>
            <person name="Adriaenssens E.M."/>
            <person name="Foster-Nyarko E."/>
            <person name="Jarju S."/>
            <person name="Secka A."/>
            <person name="Antonio M."/>
            <person name="Oren A."/>
            <person name="Chaudhuri R."/>
            <person name="La Ragione R.M."/>
            <person name="Hildebrand F."/>
            <person name="Pallen M.J."/>
        </authorList>
    </citation>
    <scope>NUCLEOTIDE SEQUENCE [LARGE SCALE GENOMIC DNA]</scope>
    <source>
        <strain evidence="4 5">Sa3CVN1</strain>
    </source>
</reference>
<organism evidence="4 5">
    <name type="scientific">Clostridium cibarium</name>
    <dbReference type="NCBI Taxonomy" id="2762247"/>
    <lineage>
        <taxon>Bacteria</taxon>
        <taxon>Bacillati</taxon>
        <taxon>Bacillota</taxon>
        <taxon>Clostridia</taxon>
        <taxon>Eubacteriales</taxon>
        <taxon>Clostridiaceae</taxon>
        <taxon>Clostridium</taxon>
    </lineage>
</organism>
<comment type="caution">
    <text evidence="4">The sequence shown here is derived from an EMBL/GenBank/DDBJ whole genome shotgun (WGS) entry which is preliminary data.</text>
</comment>
<dbReference type="PANTHER" id="PTHR30061">
    <property type="entry name" value="MALTOSE-BINDING PERIPLASMIC PROTEIN"/>
    <property type="match status" value="1"/>
</dbReference>
<evidence type="ECO:0000256" key="3">
    <source>
        <dbReference type="ARBA" id="ARBA00022729"/>
    </source>
</evidence>
<keyword evidence="2" id="KW-0813">Transport</keyword>
<dbReference type="RefSeq" id="WP_191769582.1">
    <property type="nucleotide sequence ID" value="NZ_JACSRA010000026.1"/>
</dbReference>
<protein>
    <submittedName>
        <fullName evidence="4">Carbohydrate ABC transporter substrate-binding protein</fullName>
    </submittedName>
</protein>
<keyword evidence="3" id="KW-0732">Signal</keyword>
<evidence type="ECO:0000313" key="5">
    <source>
        <dbReference type="Proteomes" id="UP000627781"/>
    </source>
</evidence>
<evidence type="ECO:0000313" key="4">
    <source>
        <dbReference type="EMBL" id="MBD7912613.1"/>
    </source>
</evidence>
<dbReference type="SUPFAM" id="SSF53850">
    <property type="entry name" value="Periplasmic binding protein-like II"/>
    <property type="match status" value="1"/>
</dbReference>
<evidence type="ECO:0000256" key="1">
    <source>
        <dbReference type="ARBA" id="ARBA00008520"/>
    </source>
</evidence>
<proteinExistence type="inferred from homology"/>
<name>A0ABR8PWP8_9CLOT</name>
<comment type="similarity">
    <text evidence="1">Belongs to the bacterial solute-binding protein 1 family.</text>
</comment>
<dbReference type="EMBL" id="JACSRA010000026">
    <property type="protein sequence ID" value="MBD7912613.1"/>
    <property type="molecule type" value="Genomic_DNA"/>
</dbReference>
<dbReference type="Gene3D" id="3.40.190.10">
    <property type="entry name" value="Periplasmic binding protein-like II"/>
    <property type="match status" value="1"/>
</dbReference>
<sequence>MKSKIKYAISIILICIFSLLVVNVVEGKKDDVVKGNITVWADSSTFEYLNKSAQEFMELNSRTKVDVVQIYSDNLNEKFKAAIEGGTLPDVAQLNSKYIREIREKYQNVIPEKQDESIIEDYTKNYTKGRISEVKEDGKVIGIPFTSRPLVMYLREDMLKIYGYTYENIVTWEDLINMGKDIYAKSGGKVNVLNAVGQDYCDLVSLLIMQEMELTDNEEEIKSNVDKRIAELTNDNILNKNREGQFVARISSINGMRELKEISENCQWTSNNVPAKSKGSNRFYLGEGDNLVVLDKNDKNQKLTKKFIEYLSTNTKSKSEYILNGNFFLSFLSAYENKSIEGSINNFIDKNPIVVMDNISRKAPTLDDYDLYFKIRNYYN</sequence>
<gene>
    <name evidence="4" type="ORF">H9661_14760</name>
</gene>